<gene>
    <name evidence="1" type="ordered locus">Mzhil_1344</name>
</gene>
<dbReference type="Proteomes" id="UP000006622">
    <property type="component" value="Chromosome"/>
</dbReference>
<dbReference type="EMBL" id="CP002101">
    <property type="protein sequence ID" value="AEH61189.1"/>
    <property type="molecule type" value="Genomic_DNA"/>
</dbReference>
<dbReference type="SUPFAM" id="SSF46785">
    <property type="entry name" value="Winged helix' DNA-binding domain"/>
    <property type="match status" value="1"/>
</dbReference>
<dbReference type="KEGG" id="mzh:Mzhil_1344"/>
<evidence type="ECO:0000313" key="2">
    <source>
        <dbReference type="Proteomes" id="UP000006622"/>
    </source>
</evidence>
<dbReference type="Gene3D" id="1.10.10.10">
    <property type="entry name" value="Winged helix-like DNA-binding domain superfamily/Winged helix DNA-binding domain"/>
    <property type="match status" value="1"/>
</dbReference>
<accession>F7XND9</accession>
<dbReference type="HOGENOM" id="CLU_1465080_0_0_2"/>
<dbReference type="CDD" id="cd00090">
    <property type="entry name" value="HTH_ARSR"/>
    <property type="match status" value="1"/>
</dbReference>
<dbReference type="RefSeq" id="WP_013898626.1">
    <property type="nucleotide sequence ID" value="NC_015676.1"/>
</dbReference>
<dbReference type="AlphaFoldDB" id="F7XND9"/>
<dbReference type="GeneID" id="10822980"/>
<proteinExistence type="predicted"/>
<reference evidence="1 2" key="1">
    <citation type="submission" date="2010-07" db="EMBL/GenBank/DDBJ databases">
        <title>The complete genome of Methanosalsum zhilinae DSM 4017.</title>
        <authorList>
            <consortium name="US DOE Joint Genome Institute (JGI-PGF)"/>
            <person name="Lucas S."/>
            <person name="Copeland A."/>
            <person name="Lapidus A."/>
            <person name="Glavina del Rio T."/>
            <person name="Dalin E."/>
            <person name="Tice H."/>
            <person name="Bruce D."/>
            <person name="Goodwin L."/>
            <person name="Pitluck S."/>
            <person name="Kyrpides N."/>
            <person name="Mavromatis K."/>
            <person name="Ovchinnikova G."/>
            <person name="Daligault H."/>
            <person name="Detter J.C."/>
            <person name="Han C."/>
            <person name="Tapia R."/>
            <person name="Larimer F."/>
            <person name="Land M."/>
            <person name="Hauser L."/>
            <person name="Markowitz V."/>
            <person name="Cheng J.-F."/>
            <person name="Hugenholtz P."/>
            <person name="Woyke T."/>
            <person name="Wu D."/>
            <person name="Spring S."/>
            <person name="Schueler E."/>
            <person name="Brambilla E."/>
            <person name="Klenk H.-P."/>
            <person name="Eisen J.A."/>
        </authorList>
    </citation>
    <scope>NUCLEOTIDE SEQUENCE [LARGE SCALE GENOMIC DNA]</scope>
    <source>
        <strain evidence="2">DSM 4017 / NBRC 107636 / OCM 62 / WeN5</strain>
    </source>
</reference>
<organism evidence="1 2">
    <name type="scientific">Methanosalsum zhilinae (strain DSM 4017 / NBRC 107636 / OCM 62 / WeN5)</name>
    <name type="common">Methanohalophilus zhilinae</name>
    <dbReference type="NCBI Taxonomy" id="679901"/>
    <lineage>
        <taxon>Archaea</taxon>
        <taxon>Methanobacteriati</taxon>
        <taxon>Methanobacteriota</taxon>
        <taxon>Stenosarchaea group</taxon>
        <taxon>Methanomicrobia</taxon>
        <taxon>Methanosarcinales</taxon>
        <taxon>Methanosarcinaceae</taxon>
        <taxon>Methanosalsum</taxon>
    </lineage>
</organism>
<dbReference type="InterPro" id="IPR036390">
    <property type="entry name" value="WH_DNA-bd_sf"/>
</dbReference>
<dbReference type="InterPro" id="IPR036388">
    <property type="entry name" value="WH-like_DNA-bd_sf"/>
</dbReference>
<evidence type="ECO:0000313" key="1">
    <source>
        <dbReference type="EMBL" id="AEH61189.1"/>
    </source>
</evidence>
<dbReference type="OrthoDB" id="147738at2157"/>
<name>F7XND9_METZD</name>
<dbReference type="InterPro" id="IPR011991">
    <property type="entry name" value="ArsR-like_HTH"/>
</dbReference>
<dbReference type="STRING" id="679901.Mzhil_1344"/>
<keyword evidence="2" id="KW-1185">Reference proteome</keyword>
<sequence length="197" mass="22588">MRKEHPEHLFLQEKPTLALLAIWSFQKTYASVIAKEINSTFAHTTKILSKMEDAGLVTTSIEGRIKYVELTLHGHQVVDALKNLILVLENRNPDQYNLTDGGSESHIFQAENNGQVINKTFKGKVNHLRLKIENIYKGLLENDVDPETIARKLGPFKRDLQILEQQMDTADNIDEIDRLSLIDAKNRLEEMIRKDNN</sequence>
<protein>
    <submittedName>
        <fullName evidence="1">Regulatory protein MarR</fullName>
    </submittedName>
</protein>